<dbReference type="Proteomes" id="UP000596248">
    <property type="component" value="Chromosome"/>
</dbReference>
<evidence type="ECO:0000256" key="5">
    <source>
        <dbReference type="ARBA" id="ARBA00022801"/>
    </source>
</evidence>
<evidence type="ECO:0000256" key="1">
    <source>
        <dbReference type="ARBA" id="ARBA00006272"/>
    </source>
</evidence>
<keyword evidence="4" id="KW-0479">Metal-binding</keyword>
<evidence type="ECO:0000256" key="3">
    <source>
        <dbReference type="ARBA" id="ARBA00022670"/>
    </source>
</evidence>
<dbReference type="CDD" id="cd05656">
    <property type="entry name" value="M42_Frv"/>
    <property type="match status" value="1"/>
</dbReference>
<protein>
    <submittedName>
        <fullName evidence="7">M42 family metallopeptidase</fullName>
    </submittedName>
</protein>
<keyword evidence="2" id="KW-0031">Aminopeptidase</keyword>
<evidence type="ECO:0000256" key="6">
    <source>
        <dbReference type="PIRNR" id="PIRNR001123"/>
    </source>
</evidence>
<dbReference type="Gene3D" id="3.40.630.10">
    <property type="entry name" value="Zn peptidases"/>
    <property type="match status" value="1"/>
</dbReference>
<dbReference type="InterPro" id="IPR051464">
    <property type="entry name" value="Peptidase_M42_aminopept"/>
</dbReference>
<comment type="similarity">
    <text evidence="1 6">Belongs to the peptidase M42 family.</text>
</comment>
<dbReference type="PANTHER" id="PTHR32481">
    <property type="entry name" value="AMINOPEPTIDASE"/>
    <property type="match status" value="1"/>
</dbReference>
<dbReference type="EMBL" id="CP069127">
    <property type="protein sequence ID" value="QRG66124.1"/>
    <property type="molecule type" value="Genomic_DNA"/>
</dbReference>
<keyword evidence="8" id="KW-1185">Reference proteome</keyword>
<dbReference type="PANTHER" id="PTHR32481:SF0">
    <property type="entry name" value="AMINOPEPTIDASE YPDE-RELATED"/>
    <property type="match status" value="1"/>
</dbReference>
<proteinExistence type="inferred from homology"/>
<accession>A0ABX7FIR8</accession>
<keyword evidence="5" id="KW-0378">Hydrolase</keyword>
<dbReference type="Pfam" id="PF05343">
    <property type="entry name" value="Peptidase_M42"/>
    <property type="match status" value="1"/>
</dbReference>
<dbReference type="InterPro" id="IPR023367">
    <property type="entry name" value="Peptidase_M42_dom2"/>
</dbReference>
<dbReference type="Gene3D" id="2.40.30.40">
    <property type="entry name" value="Peptidase M42, domain 2"/>
    <property type="match status" value="1"/>
</dbReference>
<evidence type="ECO:0000256" key="4">
    <source>
        <dbReference type="ARBA" id="ARBA00022723"/>
    </source>
</evidence>
<dbReference type="SUPFAM" id="SSF101821">
    <property type="entry name" value="Aminopeptidase/glucanase lid domain"/>
    <property type="match status" value="1"/>
</dbReference>
<dbReference type="InterPro" id="IPR008007">
    <property type="entry name" value="Peptidase_M42"/>
</dbReference>
<keyword evidence="3" id="KW-0645">Protease</keyword>
<reference evidence="7 8" key="1">
    <citation type="submission" date="2021-01" db="EMBL/GenBank/DDBJ databases">
        <title>Identification of strong promoters based on the transcriptome of Brevibacillus choshinensis.</title>
        <authorList>
            <person name="Yao D."/>
            <person name="Zhang K."/>
            <person name="Wu J."/>
        </authorList>
    </citation>
    <scope>NUCLEOTIDE SEQUENCE [LARGE SCALE GENOMIC DNA]</scope>
    <source>
        <strain evidence="7 8">HPD31-SP3</strain>
    </source>
</reference>
<evidence type="ECO:0000313" key="7">
    <source>
        <dbReference type="EMBL" id="QRG66124.1"/>
    </source>
</evidence>
<dbReference type="PIRSF" id="PIRSF001123">
    <property type="entry name" value="PepA_GA"/>
    <property type="match status" value="1"/>
</dbReference>
<evidence type="ECO:0000256" key="2">
    <source>
        <dbReference type="ARBA" id="ARBA00022438"/>
    </source>
</evidence>
<name>A0ABX7FIR8_BRECH</name>
<dbReference type="SUPFAM" id="SSF53187">
    <property type="entry name" value="Zn-dependent exopeptidases"/>
    <property type="match status" value="1"/>
</dbReference>
<organism evidence="7 8">
    <name type="scientific">Brevibacillus choshinensis</name>
    <dbReference type="NCBI Taxonomy" id="54911"/>
    <lineage>
        <taxon>Bacteria</taxon>
        <taxon>Bacillati</taxon>
        <taxon>Bacillota</taxon>
        <taxon>Bacilli</taxon>
        <taxon>Bacillales</taxon>
        <taxon>Paenibacillaceae</taxon>
        <taxon>Brevibacillus</taxon>
    </lineage>
</organism>
<sequence>MANEYQLELWKRLTEAPGAPGFEGPVRDIMREYISQYTNELVFDNLGSMFGVMRGDEQGPRIMVAGHMDEVGFMVTRISEKGFISFQTLGGWWGQVLLAQRVQIITGHGVIEGVISSIPPHVLSDDQRNRPMDVRNMYIDIGVDSREEAERLGIRPGQPILPICPLQVMANPRRIMAKSWDNRYGCSLAVELAKDLHENPGHPNVVYVGATVQEELSGARGAKTAAELIQPDLFLALDASPAGDIPGVREEGGKLGGGLLMRIYDPMYVMPVGLRELLISTCEEENIRYQIYVAKGYTDAGVVQNHGIGVPSAVIGIPSRYIHSHASIIDTADYEAAKRLLFSIVRKLDRKTWESILPR</sequence>
<evidence type="ECO:0000313" key="8">
    <source>
        <dbReference type="Proteomes" id="UP000596248"/>
    </source>
</evidence>
<gene>
    <name evidence="7" type="ORF">JNE38_21570</name>
</gene>
<dbReference type="RefSeq" id="WP_203353190.1">
    <property type="nucleotide sequence ID" value="NZ_CP069127.1"/>
</dbReference>